<dbReference type="PANTHER" id="PTHR43617">
    <property type="entry name" value="L-AMINO ACID N-ACETYLTRANSFERASE"/>
    <property type="match status" value="1"/>
</dbReference>
<dbReference type="CDD" id="cd04301">
    <property type="entry name" value="NAT_SF"/>
    <property type="match status" value="1"/>
</dbReference>
<dbReference type="InterPro" id="IPR050276">
    <property type="entry name" value="MshD_Acetyltransferase"/>
</dbReference>
<dbReference type="GO" id="GO:0016747">
    <property type="term" value="F:acyltransferase activity, transferring groups other than amino-acyl groups"/>
    <property type="evidence" value="ECO:0007669"/>
    <property type="project" value="InterPro"/>
</dbReference>
<comment type="caution">
    <text evidence="2">The sequence shown here is derived from an EMBL/GenBank/DDBJ whole genome shotgun (WGS) entry which is preliminary data.</text>
</comment>
<dbReference type="EMBL" id="PEUE01000043">
    <property type="protein sequence ID" value="PIV38485.1"/>
    <property type="molecule type" value="Genomic_DNA"/>
</dbReference>
<feature type="domain" description="N-acetyltransferase" evidence="1">
    <location>
        <begin position="2"/>
        <end position="146"/>
    </location>
</feature>
<dbReference type="InterPro" id="IPR016181">
    <property type="entry name" value="Acyl_CoA_acyltransferase"/>
</dbReference>
<organism evidence="2 3">
    <name type="scientific">Candidatus Portnoybacteria bacterium CG02_land_8_20_14_3_00_45_8</name>
    <dbReference type="NCBI Taxonomy" id="1974807"/>
    <lineage>
        <taxon>Bacteria</taxon>
        <taxon>Candidatus Portnoyibacteriota</taxon>
    </lineage>
</organism>
<dbReference type="PROSITE" id="PS51186">
    <property type="entry name" value="GNAT"/>
    <property type="match status" value="1"/>
</dbReference>
<dbReference type="SUPFAM" id="SSF55729">
    <property type="entry name" value="Acyl-CoA N-acyltransferases (Nat)"/>
    <property type="match status" value="1"/>
</dbReference>
<dbReference type="Gene3D" id="3.40.630.30">
    <property type="match status" value="1"/>
</dbReference>
<reference evidence="3" key="1">
    <citation type="submission" date="2017-09" db="EMBL/GenBank/DDBJ databases">
        <title>Depth-based differentiation of microbial function through sediment-hosted aquifers and enrichment of novel symbionts in the deep terrestrial subsurface.</title>
        <authorList>
            <person name="Probst A.J."/>
            <person name="Ladd B."/>
            <person name="Jarett J.K."/>
            <person name="Geller-Mcgrath D.E."/>
            <person name="Sieber C.M.K."/>
            <person name="Emerson J.B."/>
            <person name="Anantharaman K."/>
            <person name="Thomas B.C."/>
            <person name="Malmstrom R."/>
            <person name="Stieglmeier M."/>
            <person name="Klingl A."/>
            <person name="Woyke T."/>
            <person name="Ryan C.M."/>
            <person name="Banfield J.F."/>
        </authorList>
    </citation>
    <scope>NUCLEOTIDE SEQUENCE [LARGE SCALE GENOMIC DNA]</scope>
</reference>
<protein>
    <recommendedName>
        <fullName evidence="1">N-acetyltransferase domain-containing protein</fullName>
    </recommendedName>
</protein>
<gene>
    <name evidence="2" type="ORF">COS30_01820</name>
</gene>
<sequence>MITLQKATIEDLGILLRIEKNVSNLKTYSAMVTEEEWREELSKSTVYLIEKDGVAIGDISYEIKGDSHAYLSGFAIIPEFQGQGIGQEVLTKILEELKNMRRIDLAVHPHNVHAVMLYLSFGFIIESRKDNYFGDGEPRIILAKTK</sequence>
<evidence type="ECO:0000313" key="2">
    <source>
        <dbReference type="EMBL" id="PIV38485.1"/>
    </source>
</evidence>
<accession>A0A2M7D653</accession>
<evidence type="ECO:0000259" key="1">
    <source>
        <dbReference type="PROSITE" id="PS51186"/>
    </source>
</evidence>
<dbReference type="Proteomes" id="UP000229247">
    <property type="component" value="Unassembled WGS sequence"/>
</dbReference>
<name>A0A2M7D653_9BACT</name>
<dbReference type="AlphaFoldDB" id="A0A2M7D653"/>
<evidence type="ECO:0000313" key="3">
    <source>
        <dbReference type="Proteomes" id="UP000229247"/>
    </source>
</evidence>
<dbReference type="InterPro" id="IPR000182">
    <property type="entry name" value="GNAT_dom"/>
</dbReference>
<proteinExistence type="predicted"/>
<dbReference type="Pfam" id="PF00583">
    <property type="entry name" value="Acetyltransf_1"/>
    <property type="match status" value="1"/>
</dbReference>